<keyword evidence="2 3" id="KW-0732">Signal</keyword>
<organism evidence="5 6">
    <name type="scientific">Neopusillimonas maritima</name>
    <dbReference type="NCBI Taxonomy" id="2026239"/>
    <lineage>
        <taxon>Bacteria</taxon>
        <taxon>Pseudomonadati</taxon>
        <taxon>Pseudomonadota</taxon>
        <taxon>Betaproteobacteria</taxon>
        <taxon>Burkholderiales</taxon>
        <taxon>Alcaligenaceae</taxon>
        <taxon>Neopusillimonas</taxon>
    </lineage>
</organism>
<feature type="signal peptide" evidence="3">
    <location>
        <begin position="1"/>
        <end position="28"/>
    </location>
</feature>
<dbReference type="Gene3D" id="3.40.50.2300">
    <property type="match status" value="2"/>
</dbReference>
<dbReference type="InterPro" id="IPR028082">
    <property type="entry name" value="Peripla_BP_I"/>
</dbReference>
<dbReference type="SUPFAM" id="SSF53822">
    <property type="entry name" value="Periplasmic binding protein-like I"/>
    <property type="match status" value="1"/>
</dbReference>
<evidence type="ECO:0000256" key="2">
    <source>
        <dbReference type="ARBA" id="ARBA00022729"/>
    </source>
</evidence>
<evidence type="ECO:0000256" key="1">
    <source>
        <dbReference type="ARBA" id="ARBA00010062"/>
    </source>
</evidence>
<evidence type="ECO:0000313" key="5">
    <source>
        <dbReference type="EMBL" id="RIY42516.1"/>
    </source>
</evidence>
<evidence type="ECO:0000313" key="6">
    <source>
        <dbReference type="Proteomes" id="UP000266206"/>
    </source>
</evidence>
<evidence type="ECO:0000259" key="4">
    <source>
        <dbReference type="Pfam" id="PF13458"/>
    </source>
</evidence>
<gene>
    <name evidence="5" type="ORF">CJP73_03535</name>
</gene>
<dbReference type="Pfam" id="PF13458">
    <property type="entry name" value="Peripla_BP_6"/>
    <property type="match status" value="1"/>
</dbReference>
<feature type="domain" description="Leucine-binding protein" evidence="4">
    <location>
        <begin position="32"/>
        <end position="371"/>
    </location>
</feature>
<dbReference type="PANTHER" id="PTHR30483:SF6">
    <property type="entry name" value="PERIPLASMIC BINDING PROTEIN OF ABC TRANSPORTER FOR NATURAL AMINO ACIDS"/>
    <property type="match status" value="1"/>
</dbReference>
<name>A0A3A1YYA3_9BURK</name>
<dbReference type="AlphaFoldDB" id="A0A3A1YYA3"/>
<comment type="similarity">
    <text evidence="1">Belongs to the leucine-binding protein family.</text>
</comment>
<comment type="caution">
    <text evidence="5">The sequence shown here is derived from an EMBL/GenBank/DDBJ whole genome shotgun (WGS) entry which is preliminary data.</text>
</comment>
<dbReference type="RefSeq" id="WP_119515461.1">
    <property type="nucleotide sequence ID" value="NZ_NQYH01000001.1"/>
</dbReference>
<evidence type="ECO:0000256" key="3">
    <source>
        <dbReference type="SAM" id="SignalP"/>
    </source>
</evidence>
<dbReference type="PANTHER" id="PTHR30483">
    <property type="entry name" value="LEUCINE-SPECIFIC-BINDING PROTEIN"/>
    <property type="match status" value="1"/>
</dbReference>
<reference evidence="5 6" key="1">
    <citation type="submission" date="2017-08" db="EMBL/GenBank/DDBJ databases">
        <title>Pusillimonas indicus sp. nov., a member of the family Alcaligenaceae isolated from surface seawater.</title>
        <authorList>
            <person name="Li J."/>
        </authorList>
    </citation>
    <scope>NUCLEOTIDE SEQUENCE [LARGE SCALE GENOMIC DNA]</scope>
    <source>
        <strain evidence="5 6">L52-1-41</strain>
    </source>
</reference>
<dbReference type="CDD" id="cd20013">
    <property type="entry name" value="PBP1_RPA0985_benzoate-like"/>
    <property type="match status" value="1"/>
</dbReference>
<accession>A0A3A1YYA3</accession>
<dbReference type="InterPro" id="IPR051010">
    <property type="entry name" value="BCAA_transport"/>
</dbReference>
<proteinExistence type="inferred from homology"/>
<dbReference type="OrthoDB" id="9794229at2"/>
<feature type="chain" id="PRO_5017321966" evidence="3">
    <location>
        <begin position="29"/>
        <end position="394"/>
    </location>
</feature>
<sequence>MKKRFFLRTLVGAMAVAAIGFQAPQVRAAEEPFKVGLIVPMTGAFASTGRQVYAGAQAYMEHHGDTVAGRKIEIILKDDGGVAANSRKLAQELIVNDDVDVIAGFGLTPIALAVAPVATESETPMVIMAAQTQTVTNASPFITRTSGTIKQVTSGIAQWAVENDIKTAVTLVPDYAPGYESEESFKKYFLEGGGKILEEIRVPMRNPDFAPFLQRVRDMKPDALFVMLPAGPGAALMKQYGQRGLAEAGIKLIGHGAITDDDNLNEGGDAAMGAITSDYYSNNHDSELNRKFKETYKKFDPTSRANFFGVAGYDGMQLIYEALKKSDGKAEGMALVDAMKGLSFESPRGPVTLDPEYRDFIQNIYMREVKKVGDEYHNVEFDVVENVNAVGEAK</sequence>
<protein>
    <submittedName>
        <fullName evidence="5">ABC transporter substrate-binding protein</fullName>
    </submittedName>
</protein>
<dbReference type="EMBL" id="NQYH01000001">
    <property type="protein sequence ID" value="RIY42516.1"/>
    <property type="molecule type" value="Genomic_DNA"/>
</dbReference>
<dbReference type="InterPro" id="IPR028081">
    <property type="entry name" value="Leu-bd"/>
</dbReference>
<dbReference type="Proteomes" id="UP000266206">
    <property type="component" value="Unassembled WGS sequence"/>
</dbReference>